<dbReference type="PANTHER" id="PTHR13902">
    <property type="entry name" value="SERINE/THREONINE-PROTEIN KINASE WNK WITH NO LYSINE -RELATED"/>
    <property type="match status" value="1"/>
</dbReference>
<protein>
    <submittedName>
        <fullName evidence="2">Kinase/ Wnk /Serine/threonine protein kinase</fullName>
    </submittedName>
</protein>
<dbReference type="PROSITE" id="PS50011">
    <property type="entry name" value="PROTEIN_KINASE_DOM"/>
    <property type="match status" value="1"/>
</dbReference>
<dbReference type="CDD" id="cd13983">
    <property type="entry name" value="STKc_WNK"/>
    <property type="match status" value="1"/>
</dbReference>
<dbReference type="GO" id="GO:0004674">
    <property type="term" value="F:protein serine/threonine kinase activity"/>
    <property type="evidence" value="ECO:0007669"/>
    <property type="project" value="UniProtKB-KW"/>
</dbReference>
<dbReference type="GO" id="GO:0005524">
    <property type="term" value="F:ATP binding"/>
    <property type="evidence" value="ECO:0007669"/>
    <property type="project" value="InterPro"/>
</dbReference>
<comment type="caution">
    <text evidence="2">The sequence shown here is derived from an EMBL/GenBank/DDBJ whole genome shotgun (WGS) entry which is preliminary data.</text>
</comment>
<reference evidence="2 3" key="1">
    <citation type="journal article" date="2015" name="Mol. Biochem. Parasitol.">
        <title>Identification of polymorphic genes for use in assemblage B genotyping assays through comparative genomics of multiple assemblage B Giardia duodenalis isolates.</title>
        <authorList>
            <person name="Wielinga C."/>
            <person name="Thompson R.C."/>
            <person name="Monis P."/>
            <person name="Ryan U."/>
        </authorList>
    </citation>
    <scope>NUCLEOTIDE SEQUENCE [LARGE SCALE GENOMIC DNA]</scope>
    <source>
        <strain evidence="2 3">BAH15c1</strain>
    </source>
</reference>
<feature type="domain" description="Protein kinase" evidence="1">
    <location>
        <begin position="48"/>
        <end position="306"/>
    </location>
</feature>
<dbReference type="Gene3D" id="1.10.510.10">
    <property type="entry name" value="Transferase(Phosphotransferase) domain 1"/>
    <property type="match status" value="1"/>
</dbReference>
<dbReference type="InterPro" id="IPR011009">
    <property type="entry name" value="Kinase-like_dom_sf"/>
</dbReference>
<dbReference type="FunFam" id="1.10.510.10:FF:000918">
    <property type="entry name" value="Kinase, Wnk"/>
    <property type="match status" value="1"/>
</dbReference>
<accession>A0A132NRL4</accession>
<dbReference type="OrthoDB" id="4062651at2759"/>
<dbReference type="InterPro" id="IPR000719">
    <property type="entry name" value="Prot_kinase_dom"/>
</dbReference>
<sequence length="568" mass="62227">MEIVAPLSVSAGAQNQPYSEAEPSPLRSEGVYYNPFSDTLGPPDRYLKYSGDVLGKGAFKTVYRAFDLITGREVAWNEVVLDTLEPMASSKLFQEIKALKDVNHDNIIKFYDHWFEGSNLLIFTTELMPSGCLKKYLKKNPTALTTPVLKSWALQILEALNYMHTCQPKIIHRDIKAQNIFINGATGVVKVGDLGLCASLGLQSTAVSCIGTPEFMAPETYSNAQYDEKVDIYAFGMLLLELITRDTPYLECANIVDVLKKVEGNIPPNGLSKVVHKEMKDLILLCINKEPSARPSARELLSKPFLSNLSDTGKLTTDAKDHGTPAHVSIGTHEQTMQLMGHGAINTAQTALNLPQQSSQPITSPRGLQQSHIPQALSKPVYPAGVGISVVNIPAPTTMTANPSNSLLAHEVIPADQSGSILHVPVNSDAPSSVVIKRRPTKSNLTSRINIEISLPNQVSFVYVLSLTDKPVEIVDELEMIHDNVGLYREELLIRLQQFLDENVIDRSIVDPALDKEDSSKAVLPDSLPAQDIVADPLGDNQNVDEQFTCAMQALNGYLLIHTDVDPE</sequence>
<dbReference type="VEuPathDB" id="GiardiaDB:QR46_3292"/>
<dbReference type="Pfam" id="PF00069">
    <property type="entry name" value="Pkinase"/>
    <property type="match status" value="1"/>
</dbReference>
<name>A0A132NRL4_GIAIN</name>
<organism evidence="2 3">
    <name type="scientific">Giardia duodenalis assemblage B</name>
    <dbReference type="NCBI Taxonomy" id="1394984"/>
    <lineage>
        <taxon>Eukaryota</taxon>
        <taxon>Metamonada</taxon>
        <taxon>Diplomonadida</taxon>
        <taxon>Hexamitidae</taxon>
        <taxon>Giardiinae</taxon>
        <taxon>Giardia</taxon>
    </lineage>
</organism>
<evidence type="ECO:0000259" key="1">
    <source>
        <dbReference type="PROSITE" id="PS50011"/>
    </source>
</evidence>
<gene>
    <name evidence="2" type="ORF">QR46_3292</name>
</gene>
<dbReference type="AlphaFoldDB" id="A0A132NRL4"/>
<dbReference type="EMBL" id="JXTI01000102">
    <property type="protein sequence ID" value="KWX12735.1"/>
    <property type="molecule type" value="Genomic_DNA"/>
</dbReference>
<evidence type="ECO:0000313" key="3">
    <source>
        <dbReference type="Proteomes" id="UP000070089"/>
    </source>
</evidence>
<dbReference type="Proteomes" id="UP000070089">
    <property type="component" value="Unassembled WGS sequence"/>
</dbReference>
<keyword evidence="2" id="KW-0808">Transferase</keyword>
<keyword evidence="2" id="KW-0418">Kinase</keyword>
<dbReference type="InterPro" id="IPR008271">
    <property type="entry name" value="Ser/Thr_kinase_AS"/>
</dbReference>
<dbReference type="Gene3D" id="3.30.200.20">
    <property type="entry name" value="Phosphorylase Kinase, domain 1"/>
    <property type="match status" value="1"/>
</dbReference>
<evidence type="ECO:0000313" key="2">
    <source>
        <dbReference type="EMBL" id="KWX12735.1"/>
    </source>
</evidence>
<proteinExistence type="predicted"/>
<dbReference type="SUPFAM" id="SSF56112">
    <property type="entry name" value="Protein kinase-like (PK-like)"/>
    <property type="match status" value="1"/>
</dbReference>
<dbReference type="PROSITE" id="PS00108">
    <property type="entry name" value="PROTEIN_KINASE_ST"/>
    <property type="match status" value="1"/>
</dbReference>
<dbReference type="InterPro" id="IPR050588">
    <property type="entry name" value="WNK_Ser-Thr_kinase"/>
</dbReference>
<dbReference type="SMART" id="SM00220">
    <property type="entry name" value="S_TKc"/>
    <property type="match status" value="1"/>
</dbReference>
<keyword evidence="2" id="KW-0723">Serine/threonine-protein kinase</keyword>